<dbReference type="GO" id="GO:0005634">
    <property type="term" value="C:nucleus"/>
    <property type="evidence" value="ECO:0007669"/>
    <property type="project" value="TreeGrafter"/>
</dbReference>
<dbReference type="InterPro" id="IPR002043">
    <property type="entry name" value="UDG_fam1"/>
</dbReference>
<feature type="region of interest" description="Disordered" evidence="1">
    <location>
        <begin position="1"/>
        <end position="43"/>
    </location>
</feature>
<dbReference type="GO" id="GO:0005739">
    <property type="term" value="C:mitochondrion"/>
    <property type="evidence" value="ECO:0007669"/>
    <property type="project" value="TreeGrafter"/>
</dbReference>
<keyword evidence="3" id="KW-1185">Reference proteome</keyword>
<sequence>MSLKRKASELPSSSDPKKPKGNGSITSFFGPPKTVSSSTKVTASGSKTEVFTSSPFSTVKFDKEAWVKKLTPEQKDLLVLEIESLHESWLKELKDEIMTKEFLELKRFLKREHEAGKKIFPPAIDVYSWFVPFPSPVHPRHHR</sequence>
<evidence type="ECO:0000313" key="3">
    <source>
        <dbReference type="Proteomes" id="UP000566819"/>
    </source>
</evidence>
<proteinExistence type="predicted"/>
<dbReference type="GO" id="GO:0097510">
    <property type="term" value="P:base-excision repair, AP site formation via deaminated base removal"/>
    <property type="evidence" value="ECO:0007669"/>
    <property type="project" value="TreeGrafter"/>
</dbReference>
<name>A0A8H4W6R0_9HELO</name>
<feature type="compositionally biased region" description="Low complexity" evidence="1">
    <location>
        <begin position="33"/>
        <end position="43"/>
    </location>
</feature>
<dbReference type="EMBL" id="JAAMPI010000302">
    <property type="protein sequence ID" value="KAF4632954.1"/>
    <property type="molecule type" value="Genomic_DNA"/>
</dbReference>
<evidence type="ECO:0000313" key="2">
    <source>
        <dbReference type="EMBL" id="KAF4632954.1"/>
    </source>
</evidence>
<dbReference type="AlphaFoldDB" id="A0A8H4W6R0"/>
<dbReference type="PANTHER" id="PTHR11264">
    <property type="entry name" value="URACIL-DNA GLYCOSYLASE"/>
    <property type="match status" value="1"/>
</dbReference>
<dbReference type="Proteomes" id="UP000566819">
    <property type="component" value="Unassembled WGS sequence"/>
</dbReference>
<dbReference type="PANTHER" id="PTHR11264:SF0">
    <property type="entry name" value="URACIL-DNA GLYCOSYLASE"/>
    <property type="match status" value="1"/>
</dbReference>
<reference evidence="2 3" key="1">
    <citation type="submission" date="2020-03" db="EMBL/GenBank/DDBJ databases">
        <title>Draft Genome Sequence of Cudoniella acicularis.</title>
        <authorList>
            <person name="Buettner E."/>
            <person name="Kellner H."/>
        </authorList>
    </citation>
    <scope>NUCLEOTIDE SEQUENCE [LARGE SCALE GENOMIC DNA]</scope>
    <source>
        <strain evidence="2 3">DSM 108380</strain>
    </source>
</reference>
<dbReference type="GO" id="GO:0004844">
    <property type="term" value="F:uracil DNA N-glycosylase activity"/>
    <property type="evidence" value="ECO:0007669"/>
    <property type="project" value="InterPro"/>
</dbReference>
<dbReference type="InterPro" id="IPR036895">
    <property type="entry name" value="Uracil-DNA_glycosylase-like_sf"/>
</dbReference>
<dbReference type="Gene3D" id="3.40.470.10">
    <property type="entry name" value="Uracil-DNA glycosylase-like domain"/>
    <property type="match status" value="1"/>
</dbReference>
<organism evidence="2 3">
    <name type="scientific">Cudoniella acicularis</name>
    <dbReference type="NCBI Taxonomy" id="354080"/>
    <lineage>
        <taxon>Eukaryota</taxon>
        <taxon>Fungi</taxon>
        <taxon>Dikarya</taxon>
        <taxon>Ascomycota</taxon>
        <taxon>Pezizomycotina</taxon>
        <taxon>Leotiomycetes</taxon>
        <taxon>Helotiales</taxon>
        <taxon>Tricladiaceae</taxon>
        <taxon>Cudoniella</taxon>
    </lineage>
</organism>
<dbReference type="OrthoDB" id="10031947at2759"/>
<evidence type="ECO:0000256" key="1">
    <source>
        <dbReference type="SAM" id="MobiDB-lite"/>
    </source>
</evidence>
<protein>
    <submittedName>
        <fullName evidence="2">Uncharacterized protein</fullName>
    </submittedName>
</protein>
<dbReference type="SUPFAM" id="SSF52141">
    <property type="entry name" value="Uracil-DNA glycosylase-like"/>
    <property type="match status" value="1"/>
</dbReference>
<accession>A0A8H4W6R0</accession>
<comment type="caution">
    <text evidence="2">The sequence shown here is derived from an EMBL/GenBank/DDBJ whole genome shotgun (WGS) entry which is preliminary data.</text>
</comment>
<gene>
    <name evidence="2" type="ORF">G7Y89_g5158</name>
</gene>